<comment type="caution">
    <text evidence="1">The sequence shown here is derived from an EMBL/GenBank/DDBJ whole genome shotgun (WGS) entry which is preliminary data.</text>
</comment>
<reference evidence="1" key="1">
    <citation type="journal article" date="2015" name="Nature">
        <title>Complex archaea that bridge the gap between prokaryotes and eukaryotes.</title>
        <authorList>
            <person name="Spang A."/>
            <person name="Saw J.H."/>
            <person name="Jorgensen S.L."/>
            <person name="Zaremba-Niedzwiedzka K."/>
            <person name="Martijn J."/>
            <person name="Lind A.E."/>
            <person name="van Eijk R."/>
            <person name="Schleper C."/>
            <person name="Guy L."/>
            <person name="Ettema T.J."/>
        </authorList>
    </citation>
    <scope>NUCLEOTIDE SEQUENCE</scope>
</reference>
<protein>
    <submittedName>
        <fullName evidence="1">Uncharacterized protein</fullName>
    </submittedName>
</protein>
<dbReference type="EMBL" id="LAZR01000126">
    <property type="protein sequence ID" value="KKN88730.1"/>
    <property type="molecule type" value="Genomic_DNA"/>
</dbReference>
<dbReference type="AlphaFoldDB" id="A0A0F9U680"/>
<sequence length="219" mass="26536">MIPRNRFDSDEEWYFSWYLDDLKEAGFISDYQYPGKTFALSEKVRKKYDEVLKTKIKRVDRELLRSHTYTCDFLIWWESRAYKTLFTTLKIVDSRYKYIPFTANIEVPRHYEVNPSPVRMSYIDVKPEVARRFTGKLASFHTFPIDQKWVMKKYNIYVQKIAVPKVFKQTFTPSRYLRTDGDRQDRVMDYEPKELHRYLIEQKNKKDAIQGEGDQTKIF</sequence>
<proteinExistence type="predicted"/>
<gene>
    <name evidence="1" type="ORF">LCGC14_0246210</name>
</gene>
<organism evidence="1">
    <name type="scientific">marine sediment metagenome</name>
    <dbReference type="NCBI Taxonomy" id="412755"/>
    <lineage>
        <taxon>unclassified sequences</taxon>
        <taxon>metagenomes</taxon>
        <taxon>ecological metagenomes</taxon>
    </lineage>
</organism>
<name>A0A0F9U680_9ZZZZ</name>
<accession>A0A0F9U680</accession>
<evidence type="ECO:0000313" key="1">
    <source>
        <dbReference type="EMBL" id="KKN88730.1"/>
    </source>
</evidence>